<keyword evidence="3" id="KW-1185">Reference proteome</keyword>
<protein>
    <submittedName>
        <fullName evidence="2">Uncharacterized protein</fullName>
    </submittedName>
</protein>
<organism evidence="2 3">
    <name type="scientific">Sulfobacillus thermotolerans</name>
    <dbReference type="NCBI Taxonomy" id="338644"/>
    <lineage>
        <taxon>Bacteria</taxon>
        <taxon>Bacillati</taxon>
        <taxon>Bacillota</taxon>
        <taxon>Clostridia</taxon>
        <taxon>Eubacteriales</taxon>
        <taxon>Clostridiales Family XVII. Incertae Sedis</taxon>
        <taxon>Sulfobacillus</taxon>
    </lineage>
</organism>
<reference evidence="2 3" key="1">
    <citation type="journal article" date="2019" name="Sci. Rep.">
        <title>Sulfobacillus thermotolerans: new insights into resistance and metabolic capacities of acidophilic chemolithotrophs.</title>
        <authorList>
            <person name="Panyushkina A.E."/>
            <person name="Babenko V.V."/>
            <person name="Nikitina A.S."/>
            <person name="Selezneva O.V."/>
            <person name="Tsaplina I.A."/>
            <person name="Letarova M.A."/>
            <person name="Kostryukova E.S."/>
            <person name="Letarov A.V."/>
        </authorList>
    </citation>
    <scope>NUCLEOTIDE SEQUENCE [LARGE SCALE GENOMIC DNA]</scope>
    <source>
        <strain evidence="2 3">Kr1</strain>
    </source>
</reference>
<evidence type="ECO:0000256" key="1">
    <source>
        <dbReference type="SAM" id="Phobius"/>
    </source>
</evidence>
<name>A0ABN5GYN6_9FIRM</name>
<accession>A0ABN5GYN6</accession>
<evidence type="ECO:0000313" key="3">
    <source>
        <dbReference type="Proteomes" id="UP000325292"/>
    </source>
</evidence>
<keyword evidence="1" id="KW-1133">Transmembrane helix</keyword>
<dbReference type="Proteomes" id="UP000325292">
    <property type="component" value="Chromosome"/>
</dbReference>
<feature type="transmembrane region" description="Helical" evidence="1">
    <location>
        <begin position="6"/>
        <end position="24"/>
    </location>
</feature>
<proteinExistence type="predicted"/>
<sequence length="87" mass="9672">MLSWPMFGTTTGAVLCVHAVLFVTRRLFPHAPMTMVALVTAEIIVWGYGSLTSGWSITRMLLWTSNGLIVKRLSNRWCLGGKPGRLH</sequence>
<dbReference type="EMBL" id="CP019454">
    <property type="protein sequence ID" value="AUW93641.1"/>
    <property type="molecule type" value="Genomic_DNA"/>
</dbReference>
<keyword evidence="1" id="KW-0472">Membrane</keyword>
<feature type="transmembrane region" description="Helical" evidence="1">
    <location>
        <begin position="36"/>
        <end position="57"/>
    </location>
</feature>
<evidence type="ECO:0000313" key="2">
    <source>
        <dbReference type="EMBL" id="AUW93641.1"/>
    </source>
</evidence>
<keyword evidence="1" id="KW-0812">Transmembrane</keyword>
<gene>
    <name evidence="2" type="ORF">BXT84_06545</name>
</gene>